<dbReference type="AlphaFoldDB" id="A0A376BTP5"/>
<evidence type="ECO:0000313" key="3">
    <source>
        <dbReference type="Proteomes" id="UP000254209"/>
    </source>
</evidence>
<name>A0A376BTP5_9NEIS</name>
<accession>A0A376BTP5</accession>
<keyword evidence="3" id="KW-1185">Reference proteome</keyword>
<protein>
    <submittedName>
        <fullName evidence="2">Uncharacterized protein</fullName>
    </submittedName>
</protein>
<reference evidence="2 3" key="1">
    <citation type="submission" date="2018-06" db="EMBL/GenBank/DDBJ databases">
        <authorList>
            <consortium name="Pathogen Informatics"/>
            <person name="Doyle S."/>
        </authorList>
    </citation>
    <scope>NUCLEOTIDE SEQUENCE [LARGE SCALE GENOMIC DNA]</scope>
    <source>
        <strain evidence="2 3">NCTC10283</strain>
    </source>
</reference>
<feature type="region of interest" description="Disordered" evidence="1">
    <location>
        <begin position="76"/>
        <end position="99"/>
    </location>
</feature>
<dbReference type="RefSeq" id="WP_034296419.1">
    <property type="nucleotide sequence ID" value="NZ_CP091519.2"/>
</dbReference>
<gene>
    <name evidence="2" type="ORF">NCTC10283_01875</name>
</gene>
<dbReference type="OrthoDB" id="9866097at2"/>
<evidence type="ECO:0000313" key="2">
    <source>
        <dbReference type="EMBL" id="SSY80320.1"/>
    </source>
</evidence>
<evidence type="ECO:0000256" key="1">
    <source>
        <dbReference type="SAM" id="MobiDB-lite"/>
    </source>
</evidence>
<sequence length="99" mass="11346">MESIVIQIHPLKNIAHKPIAVAEFVPERKGLAFWRRGKDGLFSEYPLRPCDTLKEARTYIQRCYFNDKVATEATASRKSKPRLSSVKIKKTQPDLFQAA</sequence>
<dbReference type="STRING" id="1120980.GCA_000745955_00131"/>
<proteinExistence type="predicted"/>
<organism evidence="2 3">
    <name type="scientific">Alysiella crassa</name>
    <dbReference type="NCBI Taxonomy" id="153491"/>
    <lineage>
        <taxon>Bacteria</taxon>
        <taxon>Pseudomonadati</taxon>
        <taxon>Pseudomonadota</taxon>
        <taxon>Betaproteobacteria</taxon>
        <taxon>Neisseriales</taxon>
        <taxon>Neisseriaceae</taxon>
        <taxon>Alysiella</taxon>
    </lineage>
</organism>
<dbReference type="EMBL" id="UFSO01000003">
    <property type="protein sequence ID" value="SSY80320.1"/>
    <property type="molecule type" value="Genomic_DNA"/>
</dbReference>
<dbReference type="Proteomes" id="UP000254209">
    <property type="component" value="Unassembled WGS sequence"/>
</dbReference>